<evidence type="ECO:0000313" key="2">
    <source>
        <dbReference type="EMBL" id="NXF81469.1"/>
    </source>
</evidence>
<proteinExistence type="predicted"/>
<dbReference type="OrthoDB" id="10051906at2759"/>
<feature type="non-terminal residue" evidence="2">
    <location>
        <position position="1"/>
    </location>
</feature>
<name>A0A7K8WSM1_9FURN</name>
<keyword evidence="3" id="KW-1185">Reference proteome</keyword>
<dbReference type="Proteomes" id="UP000588334">
    <property type="component" value="Unassembled WGS sequence"/>
</dbReference>
<protein>
    <submittedName>
        <fullName evidence="2">CC157 protein</fullName>
    </submittedName>
</protein>
<feature type="compositionally biased region" description="Polar residues" evidence="1">
    <location>
        <begin position="195"/>
        <end position="207"/>
    </location>
</feature>
<organism evidence="2 3">
    <name type="scientific">Sclerurus mexicanus</name>
    <name type="common">tawny-throated leaftosser</name>
    <dbReference type="NCBI Taxonomy" id="265632"/>
    <lineage>
        <taxon>Eukaryota</taxon>
        <taxon>Metazoa</taxon>
        <taxon>Chordata</taxon>
        <taxon>Craniata</taxon>
        <taxon>Vertebrata</taxon>
        <taxon>Euteleostomi</taxon>
        <taxon>Archelosauria</taxon>
        <taxon>Archosauria</taxon>
        <taxon>Dinosauria</taxon>
        <taxon>Saurischia</taxon>
        <taxon>Theropoda</taxon>
        <taxon>Coelurosauria</taxon>
        <taxon>Aves</taxon>
        <taxon>Neognathae</taxon>
        <taxon>Neoaves</taxon>
        <taxon>Telluraves</taxon>
        <taxon>Australaves</taxon>
        <taxon>Passeriformes</taxon>
        <taxon>Furnariidae</taxon>
        <taxon>Sclerurus</taxon>
    </lineage>
</organism>
<accession>A0A7K8WSM1</accession>
<reference evidence="2 3" key="1">
    <citation type="submission" date="2019-09" db="EMBL/GenBank/DDBJ databases">
        <title>Bird 10,000 Genomes (B10K) Project - Family phase.</title>
        <authorList>
            <person name="Zhang G."/>
        </authorList>
    </citation>
    <scope>NUCLEOTIDE SEQUENCE [LARGE SCALE GENOMIC DNA]</scope>
    <source>
        <strain evidence="2">B10K-DU-001-03</strain>
        <tissue evidence="2">Muscle</tissue>
    </source>
</reference>
<sequence>MAHLLGHRGCMESLRADLLDLQAAIADVSSRAGAVRFPSWKFPDKVSCDLDMSLLLQRYRHSESEPEFSQHSHMVLLELLIDRLLLLLQSFTGYAEMVLSGRPVPLARGPGPGMSAGLTARTFWSTMLRLGSFCQQLQHQVGHLGTPHEPSAGVTPLGCGLWSFSGTKEIPTQQSTPHSVGSQDSSQPRAGPSLAQGTCSVPTQTPESPLGSCGTCSSAQASLREVGRAITSLCQSQNIPSALSKFQEVLEDSTGRRSLSATDMSYWALEQSKDLSRIKKHLQELLQQVNPVKAELEEMGKQKEELRKQVEDISQKLQAEKETQVQQQRKAEQSLKDKDKEHLEAVARLEQDKGDLQRGTELQGLSHCVSPELTKTTLLEEMRTAMFTQTQLLLELEEKVQMLTGQRDSLDQELSATSTELEKEKVRVESVLLHEESLQAKQRVLLQQLNKMDQEREELQASLGEAEEGKAQLAEELEQSREQSGKQLRAQQANTSQLEEQAQELRQRERLLVFFPELHIPPETRFESHGNLTEDMENQLQANSIRIGVLEQENVRLRSVLAKVKAAAQQGVLK</sequence>
<evidence type="ECO:0000313" key="3">
    <source>
        <dbReference type="Proteomes" id="UP000588334"/>
    </source>
</evidence>
<dbReference type="PANTHER" id="PTHR43696">
    <property type="entry name" value="COILED-COIL DOMAIN-CONTAINING PROTEIN 157"/>
    <property type="match status" value="1"/>
</dbReference>
<feature type="region of interest" description="Disordered" evidence="1">
    <location>
        <begin position="170"/>
        <end position="211"/>
    </location>
</feature>
<comment type="caution">
    <text evidence="2">The sequence shown here is derived from an EMBL/GenBank/DDBJ whole genome shotgun (WGS) entry which is preliminary data.</text>
</comment>
<feature type="non-terminal residue" evidence="2">
    <location>
        <position position="574"/>
    </location>
</feature>
<evidence type="ECO:0000256" key="1">
    <source>
        <dbReference type="SAM" id="MobiDB-lite"/>
    </source>
</evidence>
<dbReference type="InterPro" id="IPR029681">
    <property type="entry name" value="CCDC157"/>
</dbReference>
<dbReference type="EMBL" id="VWZF01005957">
    <property type="protein sequence ID" value="NXF81469.1"/>
    <property type="molecule type" value="Genomic_DNA"/>
</dbReference>
<feature type="compositionally biased region" description="Polar residues" evidence="1">
    <location>
        <begin position="485"/>
        <end position="496"/>
    </location>
</feature>
<feature type="region of interest" description="Disordered" evidence="1">
    <location>
        <begin position="456"/>
        <end position="501"/>
    </location>
</feature>
<feature type="compositionally biased region" description="Polar residues" evidence="1">
    <location>
        <begin position="170"/>
        <end position="188"/>
    </location>
</feature>
<dbReference type="AlphaFoldDB" id="A0A7K8WSM1"/>
<feature type="region of interest" description="Disordered" evidence="1">
    <location>
        <begin position="319"/>
        <end position="340"/>
    </location>
</feature>
<gene>
    <name evidence="2" type="primary">Ccdc157</name>
    <name evidence="2" type="ORF">SCLMEX_R14185</name>
</gene>
<dbReference type="PANTHER" id="PTHR43696:SF9">
    <property type="entry name" value="COILED-COIL DOMAIN-CONTAINING PROTEIN 157"/>
    <property type="match status" value="1"/>
</dbReference>